<dbReference type="EMBL" id="UZAU01000591">
    <property type="status" value="NOT_ANNOTATED_CDS"/>
    <property type="molecule type" value="Genomic_DNA"/>
</dbReference>
<dbReference type="Gramene" id="evm.model.06.1138">
    <property type="protein sequence ID" value="cds.evm.model.06.1138"/>
    <property type="gene ID" value="evm.TU.06.1138"/>
</dbReference>
<protein>
    <recommendedName>
        <fullName evidence="3">Reverse transcriptase</fullName>
    </recommendedName>
</protein>
<dbReference type="PANTHER" id="PTHR33116:SF86">
    <property type="entry name" value="REVERSE TRANSCRIPTASE DOMAIN-CONTAINING PROTEIN"/>
    <property type="match status" value="1"/>
</dbReference>
<dbReference type="AlphaFoldDB" id="A0A803PT88"/>
<keyword evidence="2" id="KW-1185">Reference proteome</keyword>
<dbReference type="Proteomes" id="UP000596661">
    <property type="component" value="Chromosome 6"/>
</dbReference>
<evidence type="ECO:0000313" key="1">
    <source>
        <dbReference type="EnsemblPlants" id="cds.evm.model.06.1138"/>
    </source>
</evidence>
<proteinExistence type="predicted"/>
<reference evidence="1" key="1">
    <citation type="submission" date="2018-11" db="EMBL/GenBank/DDBJ databases">
        <authorList>
            <person name="Grassa J C."/>
        </authorList>
    </citation>
    <scope>NUCLEOTIDE SEQUENCE [LARGE SCALE GENOMIC DNA]</scope>
</reference>
<dbReference type="PANTHER" id="PTHR33116">
    <property type="entry name" value="REVERSE TRANSCRIPTASE ZINC-BINDING DOMAIN-CONTAINING PROTEIN-RELATED-RELATED"/>
    <property type="match status" value="1"/>
</dbReference>
<name>A0A803PT88_CANSA</name>
<evidence type="ECO:0000313" key="2">
    <source>
        <dbReference type="Proteomes" id="UP000596661"/>
    </source>
</evidence>
<dbReference type="OMA" id="DTRRRIC"/>
<reference evidence="1" key="2">
    <citation type="submission" date="2021-03" db="UniProtKB">
        <authorList>
            <consortium name="EnsemblPlants"/>
        </authorList>
    </citation>
    <scope>IDENTIFICATION</scope>
</reference>
<evidence type="ECO:0008006" key="3">
    <source>
        <dbReference type="Google" id="ProtNLM"/>
    </source>
</evidence>
<dbReference type="EnsemblPlants" id="evm.model.06.1138">
    <property type="protein sequence ID" value="cds.evm.model.06.1138"/>
    <property type="gene ID" value="evm.TU.06.1138"/>
</dbReference>
<sequence length="216" mass="24567">MDTRRRICEVLQVLEAGADSLYLGLPSIVDRNKNVVLGFLKERMRKRINSLEGKFLSRAGKEVLIKSMLQSLPSYAMNVFLFPIGTCKELERLMASFWWKSNKSNSNGSGIVWMNWDRMTRNKAEGGMGFRNLRDFNLAMLGKQGWRFMLRHDSLVSKIFKARYYPQGDFLSTELGSNPSFIWSSIFAAKDTVKLGLRKGIGSGLTVDITSDPCFK</sequence>
<accession>A0A803PT88</accession>
<organism evidence="1 2">
    <name type="scientific">Cannabis sativa</name>
    <name type="common">Hemp</name>
    <name type="synonym">Marijuana</name>
    <dbReference type="NCBI Taxonomy" id="3483"/>
    <lineage>
        <taxon>Eukaryota</taxon>
        <taxon>Viridiplantae</taxon>
        <taxon>Streptophyta</taxon>
        <taxon>Embryophyta</taxon>
        <taxon>Tracheophyta</taxon>
        <taxon>Spermatophyta</taxon>
        <taxon>Magnoliopsida</taxon>
        <taxon>eudicotyledons</taxon>
        <taxon>Gunneridae</taxon>
        <taxon>Pentapetalae</taxon>
        <taxon>rosids</taxon>
        <taxon>fabids</taxon>
        <taxon>Rosales</taxon>
        <taxon>Cannabaceae</taxon>
        <taxon>Cannabis</taxon>
    </lineage>
</organism>